<dbReference type="Proteomes" id="UP000298030">
    <property type="component" value="Unassembled WGS sequence"/>
</dbReference>
<accession>A0A4Y7TYR0</accession>
<evidence type="ECO:0000313" key="2">
    <source>
        <dbReference type="EMBL" id="TEB39151.1"/>
    </source>
</evidence>
<feature type="region of interest" description="Disordered" evidence="1">
    <location>
        <begin position="87"/>
        <end position="115"/>
    </location>
</feature>
<comment type="caution">
    <text evidence="2">The sequence shown here is derived from an EMBL/GenBank/DDBJ whole genome shotgun (WGS) entry which is preliminary data.</text>
</comment>
<proteinExistence type="predicted"/>
<organism evidence="2 3">
    <name type="scientific">Coprinellus micaceus</name>
    <name type="common">Glistening ink-cap mushroom</name>
    <name type="synonym">Coprinus micaceus</name>
    <dbReference type="NCBI Taxonomy" id="71717"/>
    <lineage>
        <taxon>Eukaryota</taxon>
        <taxon>Fungi</taxon>
        <taxon>Dikarya</taxon>
        <taxon>Basidiomycota</taxon>
        <taxon>Agaricomycotina</taxon>
        <taxon>Agaricomycetes</taxon>
        <taxon>Agaricomycetidae</taxon>
        <taxon>Agaricales</taxon>
        <taxon>Agaricineae</taxon>
        <taxon>Psathyrellaceae</taxon>
        <taxon>Coprinellus</taxon>
    </lineage>
</organism>
<gene>
    <name evidence="2" type="ORF">FA13DRAFT_1785409</name>
</gene>
<feature type="region of interest" description="Disordered" evidence="1">
    <location>
        <begin position="19"/>
        <end position="45"/>
    </location>
</feature>
<evidence type="ECO:0000313" key="3">
    <source>
        <dbReference type="Proteomes" id="UP000298030"/>
    </source>
</evidence>
<evidence type="ECO:0000256" key="1">
    <source>
        <dbReference type="SAM" id="MobiDB-lite"/>
    </source>
</evidence>
<protein>
    <submittedName>
        <fullName evidence="2">Uncharacterized protein</fullName>
    </submittedName>
</protein>
<reference evidence="2 3" key="1">
    <citation type="journal article" date="2019" name="Nat. Ecol. Evol.">
        <title>Megaphylogeny resolves global patterns of mushroom evolution.</title>
        <authorList>
            <person name="Varga T."/>
            <person name="Krizsan K."/>
            <person name="Foldi C."/>
            <person name="Dima B."/>
            <person name="Sanchez-Garcia M."/>
            <person name="Sanchez-Ramirez S."/>
            <person name="Szollosi G.J."/>
            <person name="Szarkandi J.G."/>
            <person name="Papp V."/>
            <person name="Albert L."/>
            <person name="Andreopoulos W."/>
            <person name="Angelini C."/>
            <person name="Antonin V."/>
            <person name="Barry K.W."/>
            <person name="Bougher N.L."/>
            <person name="Buchanan P."/>
            <person name="Buyck B."/>
            <person name="Bense V."/>
            <person name="Catcheside P."/>
            <person name="Chovatia M."/>
            <person name="Cooper J."/>
            <person name="Damon W."/>
            <person name="Desjardin D."/>
            <person name="Finy P."/>
            <person name="Geml J."/>
            <person name="Haridas S."/>
            <person name="Hughes K."/>
            <person name="Justo A."/>
            <person name="Karasinski D."/>
            <person name="Kautmanova I."/>
            <person name="Kiss B."/>
            <person name="Kocsube S."/>
            <person name="Kotiranta H."/>
            <person name="LaButti K.M."/>
            <person name="Lechner B.E."/>
            <person name="Liimatainen K."/>
            <person name="Lipzen A."/>
            <person name="Lukacs Z."/>
            <person name="Mihaltcheva S."/>
            <person name="Morgado L.N."/>
            <person name="Niskanen T."/>
            <person name="Noordeloos M.E."/>
            <person name="Ohm R.A."/>
            <person name="Ortiz-Santana B."/>
            <person name="Ovrebo C."/>
            <person name="Racz N."/>
            <person name="Riley R."/>
            <person name="Savchenko A."/>
            <person name="Shiryaev A."/>
            <person name="Soop K."/>
            <person name="Spirin V."/>
            <person name="Szebenyi C."/>
            <person name="Tomsovsky M."/>
            <person name="Tulloss R.E."/>
            <person name="Uehling J."/>
            <person name="Grigoriev I.V."/>
            <person name="Vagvolgyi C."/>
            <person name="Papp T."/>
            <person name="Martin F.M."/>
            <person name="Miettinen O."/>
            <person name="Hibbett D.S."/>
            <person name="Nagy L.G."/>
        </authorList>
    </citation>
    <scope>NUCLEOTIDE SEQUENCE [LARGE SCALE GENOMIC DNA]</scope>
    <source>
        <strain evidence="2 3">FP101781</strain>
    </source>
</reference>
<name>A0A4Y7TYR0_COPMI</name>
<dbReference type="OrthoDB" id="3270420at2759"/>
<dbReference type="AlphaFoldDB" id="A0A4Y7TYR0"/>
<feature type="compositionally biased region" description="Acidic residues" evidence="1">
    <location>
        <begin position="95"/>
        <end position="109"/>
    </location>
</feature>
<keyword evidence="3" id="KW-1185">Reference proteome</keyword>
<dbReference type="EMBL" id="QPFP01000002">
    <property type="protein sequence ID" value="TEB39151.1"/>
    <property type="molecule type" value="Genomic_DNA"/>
</dbReference>
<sequence length="313" mass="35380">MPKETILSVSASILVGPVASNRPSRVPTPDLPFNPAHKLHPSRHGLQGPQVLVVTQSDTPADIEVSVQSLGGDAKCTADDVDEEMNIAVGGTSSDGDESDDERDDDEEDLQKLGASLSSSCGRVTFRPRVRIASGISRTHRKSGQQHHPVDELTYHDILSACSSRSCSPSSSISVPLRFHSEEAETSKPGWGTLGQRVGLLARRSEHKRRFKDRMKRHERTLKSYQGVHRMHHSSLRRPSYTDETRPLLDPRHAQYICQCGIAGCQYDERRIAEEIDILFGKWPTRLFNPKWWWWHIQPIVFCRWLDDPEDEY</sequence>